<dbReference type="Gene3D" id="1.20.59.10">
    <property type="entry name" value="Chorismate mutase"/>
    <property type="match status" value="1"/>
</dbReference>
<evidence type="ECO:0000313" key="5">
    <source>
        <dbReference type="Proteomes" id="UP001139089"/>
    </source>
</evidence>
<dbReference type="GO" id="GO:0046417">
    <property type="term" value="P:chorismate metabolic process"/>
    <property type="evidence" value="ECO:0007669"/>
    <property type="project" value="InterPro"/>
</dbReference>
<dbReference type="GO" id="GO:0004106">
    <property type="term" value="F:chorismate mutase activity"/>
    <property type="evidence" value="ECO:0007669"/>
    <property type="project" value="UniProtKB-EC"/>
</dbReference>
<dbReference type="InterPro" id="IPR036263">
    <property type="entry name" value="Chorismate_II_sf"/>
</dbReference>
<protein>
    <recommendedName>
        <fullName evidence="1">chorismate mutase</fullName>
        <ecNumber evidence="1">5.4.99.5</ecNumber>
    </recommendedName>
</protein>
<dbReference type="GO" id="GO:0016835">
    <property type="term" value="F:carbon-oxygen lyase activity"/>
    <property type="evidence" value="ECO:0007669"/>
    <property type="project" value="InterPro"/>
</dbReference>
<dbReference type="InterPro" id="IPR008241">
    <property type="entry name" value="Isochorismate_pyruvate-lyase"/>
</dbReference>
<accession>A0A9X1NSM9</accession>
<dbReference type="Pfam" id="PF01817">
    <property type="entry name" value="CM_2"/>
    <property type="match status" value="1"/>
</dbReference>
<proteinExistence type="predicted"/>
<dbReference type="EMBL" id="JAJOZR010000003">
    <property type="protein sequence ID" value="MCD7108543.1"/>
    <property type="molecule type" value="Genomic_DNA"/>
</dbReference>
<dbReference type="PANTHER" id="PTHR38041">
    <property type="entry name" value="CHORISMATE MUTASE"/>
    <property type="match status" value="1"/>
</dbReference>
<comment type="caution">
    <text evidence="4">The sequence shown here is derived from an EMBL/GenBank/DDBJ whole genome shotgun (WGS) entry which is preliminary data.</text>
</comment>
<keyword evidence="2" id="KW-0413">Isomerase</keyword>
<organism evidence="4 5">
    <name type="scientific">Rhizobium quercicola</name>
    <dbReference type="NCBI Taxonomy" id="2901226"/>
    <lineage>
        <taxon>Bacteria</taxon>
        <taxon>Pseudomonadati</taxon>
        <taxon>Pseudomonadota</taxon>
        <taxon>Alphaproteobacteria</taxon>
        <taxon>Hyphomicrobiales</taxon>
        <taxon>Rhizobiaceae</taxon>
        <taxon>Rhizobium/Agrobacterium group</taxon>
        <taxon>Rhizobium</taxon>
    </lineage>
</organism>
<dbReference type="PANTHER" id="PTHR38041:SF1">
    <property type="entry name" value="CHORISMATE MUTASE"/>
    <property type="match status" value="1"/>
</dbReference>
<dbReference type="RefSeq" id="WP_231812659.1">
    <property type="nucleotide sequence ID" value="NZ_JAJOZR010000003.1"/>
</dbReference>
<dbReference type="PROSITE" id="PS51168">
    <property type="entry name" value="CHORISMATE_MUT_2"/>
    <property type="match status" value="1"/>
</dbReference>
<evidence type="ECO:0000256" key="2">
    <source>
        <dbReference type="ARBA" id="ARBA00023235"/>
    </source>
</evidence>
<dbReference type="AlphaFoldDB" id="A0A9X1NSM9"/>
<dbReference type="Proteomes" id="UP001139089">
    <property type="component" value="Unassembled WGS sequence"/>
</dbReference>
<dbReference type="InterPro" id="IPR051331">
    <property type="entry name" value="Chorismate_mutase-related"/>
</dbReference>
<reference evidence="4" key="1">
    <citation type="submission" date="2021-12" db="EMBL/GenBank/DDBJ databases">
        <authorList>
            <person name="Li Y."/>
        </authorList>
    </citation>
    <scope>NUCLEOTIDE SEQUENCE</scope>
    <source>
        <strain evidence="4">DKSPLA3</strain>
    </source>
</reference>
<feature type="domain" description="Chorismate mutase" evidence="3">
    <location>
        <begin position="7"/>
        <end position="98"/>
    </location>
</feature>
<dbReference type="GO" id="GO:0009697">
    <property type="term" value="P:salicylic acid biosynthetic process"/>
    <property type="evidence" value="ECO:0007669"/>
    <property type="project" value="InterPro"/>
</dbReference>
<evidence type="ECO:0000313" key="4">
    <source>
        <dbReference type="EMBL" id="MCD7108543.1"/>
    </source>
</evidence>
<sequence length="107" mass="11991">MAAMKTAAECQSMADIRTEIDRLDETLMRLLAERWSYIGRAGEIKTKAGLPADIPSRVDEVRANVRRHAADLGLDPAFYDAIWAQLIRHSIVREEEILAPRDTTPGT</sequence>
<gene>
    <name evidence="4" type="ORF">LRX75_05745</name>
</gene>
<evidence type="ECO:0000259" key="3">
    <source>
        <dbReference type="PROSITE" id="PS51168"/>
    </source>
</evidence>
<dbReference type="SMART" id="SM00830">
    <property type="entry name" value="CM_2"/>
    <property type="match status" value="1"/>
</dbReference>
<dbReference type="InterPro" id="IPR002701">
    <property type="entry name" value="CM_II_prokaryot"/>
</dbReference>
<keyword evidence="5" id="KW-1185">Reference proteome</keyword>
<dbReference type="SUPFAM" id="SSF48600">
    <property type="entry name" value="Chorismate mutase II"/>
    <property type="match status" value="1"/>
</dbReference>
<name>A0A9X1NSM9_9HYPH</name>
<dbReference type="NCBIfam" id="TIGR01803">
    <property type="entry name" value="CM-like"/>
    <property type="match status" value="1"/>
</dbReference>
<evidence type="ECO:0000256" key="1">
    <source>
        <dbReference type="ARBA" id="ARBA00012404"/>
    </source>
</evidence>
<dbReference type="EC" id="5.4.99.5" evidence="1"/>
<dbReference type="InterPro" id="IPR036979">
    <property type="entry name" value="CM_dom_sf"/>
</dbReference>